<sequence length="375" mass="40796">MPQDLAERALRRRARRPLLFLVPAAAVSALVVTVGMLVGLPDRTSTVRPASVVTLPARPSPAPTDVRADVDNMPPKKLIAAGNYAVSAYWQSKKEKGADGIATRRQVWSLYNPRTEEYETTPYAWVDVAPGLRTAAFVEGDLLGRTVGILDMGTGEVIARIPLEHDVLSVDWSPDGTRLLATAYSAYPYRTKPMGENSYQQQPSSVTGYYVIDVPNAKAVFHPPLPEKPDEVSSPQPPLTWSLDGSLIRQHVPSPEPERFFTPEGEARPKPADRISEAGVSAVSPDGKLLLGGAGLPTKITELEGGKVVGNQKVLQLHAWADDETVLALKCARECDDEFDSALSLIKVDGTEVQQLSGFQRTVEDGAWDWVLTPR</sequence>
<gene>
    <name evidence="2" type="ORF">GCM10009560_51660</name>
</gene>
<proteinExistence type="predicted"/>
<accession>A0ABP4ARU5</accession>
<organism evidence="2 3">
    <name type="scientific">Nonomuraea longicatena</name>
    <dbReference type="NCBI Taxonomy" id="83682"/>
    <lineage>
        <taxon>Bacteria</taxon>
        <taxon>Bacillati</taxon>
        <taxon>Actinomycetota</taxon>
        <taxon>Actinomycetes</taxon>
        <taxon>Streptosporangiales</taxon>
        <taxon>Streptosporangiaceae</taxon>
        <taxon>Nonomuraea</taxon>
    </lineage>
</organism>
<evidence type="ECO:0000256" key="1">
    <source>
        <dbReference type="SAM" id="Phobius"/>
    </source>
</evidence>
<comment type="caution">
    <text evidence="2">The sequence shown here is derived from an EMBL/GenBank/DDBJ whole genome shotgun (WGS) entry which is preliminary data.</text>
</comment>
<dbReference type="SUPFAM" id="SSF50969">
    <property type="entry name" value="YVTN repeat-like/Quinoprotein amine dehydrogenase"/>
    <property type="match status" value="1"/>
</dbReference>
<dbReference type="InterPro" id="IPR011044">
    <property type="entry name" value="Quino_amine_DH_bsu"/>
</dbReference>
<keyword evidence="1" id="KW-1133">Transmembrane helix</keyword>
<reference evidence="3" key="1">
    <citation type="journal article" date="2019" name="Int. J. Syst. Evol. Microbiol.">
        <title>The Global Catalogue of Microorganisms (GCM) 10K type strain sequencing project: providing services to taxonomists for standard genome sequencing and annotation.</title>
        <authorList>
            <consortium name="The Broad Institute Genomics Platform"/>
            <consortium name="The Broad Institute Genome Sequencing Center for Infectious Disease"/>
            <person name="Wu L."/>
            <person name="Ma J."/>
        </authorList>
    </citation>
    <scope>NUCLEOTIDE SEQUENCE [LARGE SCALE GENOMIC DNA]</scope>
    <source>
        <strain evidence="3">JCM 11136</strain>
    </source>
</reference>
<evidence type="ECO:0000313" key="3">
    <source>
        <dbReference type="Proteomes" id="UP001501578"/>
    </source>
</evidence>
<evidence type="ECO:0000313" key="2">
    <source>
        <dbReference type="EMBL" id="GAA0940382.1"/>
    </source>
</evidence>
<evidence type="ECO:0008006" key="4">
    <source>
        <dbReference type="Google" id="ProtNLM"/>
    </source>
</evidence>
<name>A0ABP4ARU5_9ACTN</name>
<dbReference type="Proteomes" id="UP001501578">
    <property type="component" value="Unassembled WGS sequence"/>
</dbReference>
<keyword evidence="3" id="KW-1185">Reference proteome</keyword>
<keyword evidence="1" id="KW-0812">Transmembrane</keyword>
<feature type="transmembrane region" description="Helical" evidence="1">
    <location>
        <begin position="18"/>
        <end position="40"/>
    </location>
</feature>
<protein>
    <recommendedName>
        <fullName evidence="4">WD40 repeat domain-containing protein</fullName>
    </recommendedName>
</protein>
<keyword evidence="1" id="KW-0472">Membrane</keyword>
<dbReference type="EMBL" id="BAAAHQ010000027">
    <property type="protein sequence ID" value="GAA0940382.1"/>
    <property type="molecule type" value="Genomic_DNA"/>
</dbReference>
<dbReference type="Gene3D" id="2.120.10.30">
    <property type="entry name" value="TolB, C-terminal domain"/>
    <property type="match status" value="1"/>
</dbReference>
<dbReference type="InterPro" id="IPR011042">
    <property type="entry name" value="6-blade_b-propeller_TolB-like"/>
</dbReference>